<dbReference type="AlphaFoldDB" id="A0A9P5N848"/>
<protein>
    <submittedName>
        <fullName evidence="1">Uncharacterized protein</fullName>
    </submittedName>
</protein>
<gene>
    <name evidence="1" type="ORF">CPB84DRAFT_1692087</name>
</gene>
<accession>A0A9P5N848</accession>
<name>A0A9P5N848_GYMJU</name>
<dbReference type="EMBL" id="JADNYJ010000301">
    <property type="protein sequence ID" value="KAF8871525.1"/>
    <property type="molecule type" value="Genomic_DNA"/>
</dbReference>
<keyword evidence="2" id="KW-1185">Reference proteome</keyword>
<feature type="non-terminal residue" evidence="1">
    <location>
        <position position="1"/>
    </location>
</feature>
<evidence type="ECO:0000313" key="1">
    <source>
        <dbReference type="EMBL" id="KAF8871525.1"/>
    </source>
</evidence>
<comment type="caution">
    <text evidence="1">The sequence shown here is derived from an EMBL/GenBank/DDBJ whole genome shotgun (WGS) entry which is preliminary data.</text>
</comment>
<sequence length="106" mass="12632">IQVLRFIAIYGTQFEDDVDELYQRWTEYIFKLGQHKLEKLNVSRDNELFDLIWSIILIHPSLPSPSGFAHWFWPWLKPGIYEDLDFPPRVSLSLSVIWLGEIAKFH</sequence>
<evidence type="ECO:0000313" key="2">
    <source>
        <dbReference type="Proteomes" id="UP000724874"/>
    </source>
</evidence>
<organism evidence="1 2">
    <name type="scientific">Gymnopilus junonius</name>
    <name type="common">Spectacular rustgill mushroom</name>
    <name type="synonym">Gymnopilus spectabilis subsp. junonius</name>
    <dbReference type="NCBI Taxonomy" id="109634"/>
    <lineage>
        <taxon>Eukaryota</taxon>
        <taxon>Fungi</taxon>
        <taxon>Dikarya</taxon>
        <taxon>Basidiomycota</taxon>
        <taxon>Agaricomycotina</taxon>
        <taxon>Agaricomycetes</taxon>
        <taxon>Agaricomycetidae</taxon>
        <taxon>Agaricales</taxon>
        <taxon>Agaricineae</taxon>
        <taxon>Hymenogastraceae</taxon>
        <taxon>Gymnopilus</taxon>
    </lineage>
</organism>
<dbReference type="Proteomes" id="UP000724874">
    <property type="component" value="Unassembled WGS sequence"/>
</dbReference>
<reference evidence="1" key="1">
    <citation type="submission" date="2020-11" db="EMBL/GenBank/DDBJ databases">
        <authorList>
            <consortium name="DOE Joint Genome Institute"/>
            <person name="Ahrendt S."/>
            <person name="Riley R."/>
            <person name="Andreopoulos W."/>
            <person name="LaButti K."/>
            <person name="Pangilinan J."/>
            <person name="Ruiz-duenas F.J."/>
            <person name="Barrasa J.M."/>
            <person name="Sanchez-Garcia M."/>
            <person name="Camarero S."/>
            <person name="Miyauchi S."/>
            <person name="Serrano A."/>
            <person name="Linde D."/>
            <person name="Babiker R."/>
            <person name="Drula E."/>
            <person name="Ayuso-Fernandez I."/>
            <person name="Pacheco R."/>
            <person name="Padilla G."/>
            <person name="Ferreira P."/>
            <person name="Barriuso J."/>
            <person name="Kellner H."/>
            <person name="Castanera R."/>
            <person name="Alfaro M."/>
            <person name="Ramirez L."/>
            <person name="Pisabarro A.G."/>
            <person name="Kuo A."/>
            <person name="Tritt A."/>
            <person name="Lipzen A."/>
            <person name="He G."/>
            <person name="Yan M."/>
            <person name="Ng V."/>
            <person name="Cullen D."/>
            <person name="Martin F."/>
            <person name="Rosso M.-N."/>
            <person name="Henrissat B."/>
            <person name="Hibbett D."/>
            <person name="Martinez A.T."/>
            <person name="Grigoriev I.V."/>
        </authorList>
    </citation>
    <scope>NUCLEOTIDE SEQUENCE</scope>
    <source>
        <strain evidence="1">AH 44721</strain>
    </source>
</reference>
<proteinExistence type="predicted"/>